<sequence length="375" mass="41637">MPDYLQFCAEEFAQDEFFVRWVLRPDAETEAFWQQWLSTFAFRRDEVEAARQLILGLHQLPQARLSSAEKMALRQRIFAEIETAGTEAKEVAVPAAHHRWLVPTWQWVAAASVLLFLLGVGQLWQLQQPTSVPGYRALLAQARRDVGTLRDIDNPSMATRLVSLPDGSSVLLRPHSRLAFPARFVGATRPVYLEGSAFFEVAKDPQKPFFVNTTALVTKVLGTSFEVQAPAKSPRVVVTVKTGRVSVYPQGGEQAQQQARTPRLEGLVLTPNQQATYGLADHQLTRTLLAQPALAGGAAAVFEYEETPIREVFAQLEEAYGVSIVYDKAALGNCPLTASFTDEPLFEKLRLICKAVRVRYEVLDARIVVTGPGCQ</sequence>
<dbReference type="Proteomes" id="UP000829925">
    <property type="component" value="Chromosome"/>
</dbReference>
<dbReference type="Gene3D" id="2.60.120.1440">
    <property type="match status" value="1"/>
</dbReference>
<accession>A0A8T9SXM1</accession>
<dbReference type="Pfam" id="PF16344">
    <property type="entry name" value="FecR_C"/>
    <property type="match status" value="1"/>
</dbReference>
<evidence type="ECO:0000259" key="2">
    <source>
        <dbReference type="Pfam" id="PF16344"/>
    </source>
</evidence>
<evidence type="ECO:0000259" key="1">
    <source>
        <dbReference type="Pfam" id="PF04773"/>
    </source>
</evidence>
<name>A0A8T9SXM1_9BACT</name>
<dbReference type="EMBL" id="CP095053">
    <property type="protein sequence ID" value="UOR04529.1"/>
    <property type="molecule type" value="Genomic_DNA"/>
</dbReference>
<dbReference type="PIRSF" id="PIRSF018266">
    <property type="entry name" value="FecR"/>
    <property type="match status" value="1"/>
</dbReference>
<dbReference type="InterPro" id="IPR032508">
    <property type="entry name" value="FecR_C"/>
</dbReference>
<dbReference type="RefSeq" id="WP_245092211.1">
    <property type="nucleotide sequence ID" value="NZ_CP095053.1"/>
</dbReference>
<reference evidence="3 4" key="1">
    <citation type="submission" date="2022-04" db="EMBL/GenBank/DDBJ databases">
        <title>Hymenobacter sp. isolated from the air.</title>
        <authorList>
            <person name="Won M."/>
            <person name="Lee C.-M."/>
            <person name="Woen H.-Y."/>
            <person name="Kwon S.-W."/>
        </authorList>
    </citation>
    <scope>NUCLEOTIDE SEQUENCE [LARGE SCALE GENOMIC DNA]</scope>
    <source>
        <strain evidence="4">5413 J-13</strain>
    </source>
</reference>
<dbReference type="PANTHER" id="PTHR30273">
    <property type="entry name" value="PERIPLASMIC SIGNAL SENSOR AND SIGMA FACTOR ACTIVATOR FECR-RELATED"/>
    <property type="match status" value="1"/>
</dbReference>
<dbReference type="Gene3D" id="3.55.50.30">
    <property type="match status" value="1"/>
</dbReference>
<dbReference type="KEGG" id="haei:MUN82_16470"/>
<dbReference type="InterPro" id="IPR012373">
    <property type="entry name" value="Ferrdict_sens_TM"/>
</dbReference>
<evidence type="ECO:0000313" key="4">
    <source>
        <dbReference type="Proteomes" id="UP000829925"/>
    </source>
</evidence>
<dbReference type="PANTHER" id="PTHR30273:SF2">
    <property type="entry name" value="PROTEIN FECR"/>
    <property type="match status" value="1"/>
</dbReference>
<protein>
    <submittedName>
        <fullName evidence="3">FecR domain-containing protein</fullName>
    </submittedName>
</protein>
<keyword evidence="4" id="KW-1185">Reference proteome</keyword>
<dbReference type="GO" id="GO:0016989">
    <property type="term" value="F:sigma factor antagonist activity"/>
    <property type="evidence" value="ECO:0007669"/>
    <property type="project" value="TreeGrafter"/>
</dbReference>
<dbReference type="Pfam" id="PF04773">
    <property type="entry name" value="FecR"/>
    <property type="match status" value="1"/>
</dbReference>
<dbReference type="AlphaFoldDB" id="A0A8T9SXM1"/>
<evidence type="ECO:0000313" key="3">
    <source>
        <dbReference type="EMBL" id="UOR04529.1"/>
    </source>
</evidence>
<dbReference type="InterPro" id="IPR006860">
    <property type="entry name" value="FecR"/>
</dbReference>
<gene>
    <name evidence="3" type="ORF">MUN82_16470</name>
</gene>
<proteinExistence type="predicted"/>
<feature type="domain" description="FecR protein" evidence="1">
    <location>
        <begin position="159"/>
        <end position="245"/>
    </location>
</feature>
<feature type="domain" description="Protein FecR C-terminal" evidence="2">
    <location>
        <begin position="302"/>
        <end position="368"/>
    </location>
</feature>
<organism evidence="3 4">
    <name type="scientific">Hymenobacter aerilatus</name>
    <dbReference type="NCBI Taxonomy" id="2932251"/>
    <lineage>
        <taxon>Bacteria</taxon>
        <taxon>Pseudomonadati</taxon>
        <taxon>Bacteroidota</taxon>
        <taxon>Cytophagia</taxon>
        <taxon>Cytophagales</taxon>
        <taxon>Hymenobacteraceae</taxon>
        <taxon>Hymenobacter</taxon>
    </lineage>
</organism>